<keyword evidence="7" id="KW-1133">Transmembrane helix</keyword>
<comment type="subcellular location">
    <subcellularLocation>
        <location evidence="1">Cell inner membrane</location>
    </subcellularLocation>
</comment>
<dbReference type="OrthoDB" id="5574088at2"/>
<evidence type="ECO:0000256" key="9">
    <source>
        <dbReference type="SAM" id="MobiDB-lite"/>
    </source>
</evidence>
<dbReference type="AlphaFoldDB" id="A0A1I0GD84"/>
<dbReference type="GO" id="GO:0015031">
    <property type="term" value="P:protein transport"/>
    <property type="evidence" value="ECO:0007669"/>
    <property type="project" value="UniProtKB-KW"/>
</dbReference>
<evidence type="ECO:0000256" key="6">
    <source>
        <dbReference type="ARBA" id="ARBA00022927"/>
    </source>
</evidence>
<dbReference type="Gene3D" id="2.30.30.830">
    <property type="match status" value="1"/>
</dbReference>
<sequence>MSALTARLPMITALLFAVAMVASLAWQGYRFWEQEQTLHDQATTTQPVRPSPQQRQQPQVALDSIDLFGRADPEALAAGQDTENLPETNLRLFLRGVLAGTEEQPGSALVEDDRGRTEVYIIGDELPGNARLRSVHANRIIIERSGKLENLYFPEMDDSRGMELAAIDNRGQPNDQADAGGANTASGQSRAMATPQATDERRQQIRQRLEELRQRLKDQ</sequence>
<gene>
    <name evidence="11" type="ORF">SAMN04487962_11728</name>
</gene>
<evidence type="ECO:0000256" key="8">
    <source>
        <dbReference type="ARBA" id="ARBA00023136"/>
    </source>
</evidence>
<proteinExistence type="predicted"/>
<name>A0A1I0GD84_9GAMM</name>
<keyword evidence="4" id="KW-0997">Cell inner membrane</keyword>
<dbReference type="InterPro" id="IPR024961">
    <property type="entry name" value="T2SS_GspC_N"/>
</dbReference>
<keyword evidence="2" id="KW-0813">Transport</keyword>
<evidence type="ECO:0000259" key="10">
    <source>
        <dbReference type="Pfam" id="PF11356"/>
    </source>
</evidence>
<evidence type="ECO:0000313" key="11">
    <source>
        <dbReference type="EMBL" id="SET68790.1"/>
    </source>
</evidence>
<protein>
    <submittedName>
        <fullName evidence="11">Type II secretion system protein C (GspC)</fullName>
    </submittedName>
</protein>
<feature type="domain" description="Type II secretion system protein GspC N-terminal" evidence="10">
    <location>
        <begin position="14"/>
        <end position="153"/>
    </location>
</feature>
<evidence type="ECO:0000313" key="12">
    <source>
        <dbReference type="Proteomes" id="UP000198762"/>
    </source>
</evidence>
<reference evidence="12" key="1">
    <citation type="submission" date="2016-10" db="EMBL/GenBank/DDBJ databases">
        <authorList>
            <person name="Varghese N."/>
            <person name="Submissions S."/>
        </authorList>
    </citation>
    <scope>NUCLEOTIDE SEQUENCE [LARGE SCALE GENOMIC DNA]</scope>
    <source>
        <strain evidence="12">CGMCC 1.6489</strain>
    </source>
</reference>
<evidence type="ECO:0000256" key="7">
    <source>
        <dbReference type="ARBA" id="ARBA00022989"/>
    </source>
</evidence>
<evidence type="ECO:0000256" key="3">
    <source>
        <dbReference type="ARBA" id="ARBA00022475"/>
    </source>
</evidence>
<feature type="compositionally biased region" description="Polar residues" evidence="9">
    <location>
        <begin position="183"/>
        <end position="197"/>
    </location>
</feature>
<evidence type="ECO:0000256" key="2">
    <source>
        <dbReference type="ARBA" id="ARBA00022448"/>
    </source>
</evidence>
<keyword evidence="12" id="KW-1185">Reference proteome</keyword>
<dbReference type="EMBL" id="FOHZ01000017">
    <property type="protein sequence ID" value="SET68790.1"/>
    <property type="molecule type" value="Genomic_DNA"/>
</dbReference>
<feature type="region of interest" description="Disordered" evidence="9">
    <location>
        <begin position="170"/>
        <end position="202"/>
    </location>
</feature>
<organism evidence="11 12">
    <name type="scientific">Marinobacter segnicrescens</name>
    <dbReference type="NCBI Taxonomy" id="430453"/>
    <lineage>
        <taxon>Bacteria</taxon>
        <taxon>Pseudomonadati</taxon>
        <taxon>Pseudomonadota</taxon>
        <taxon>Gammaproteobacteria</taxon>
        <taxon>Pseudomonadales</taxon>
        <taxon>Marinobacteraceae</taxon>
        <taxon>Marinobacter</taxon>
    </lineage>
</organism>
<keyword evidence="3" id="KW-1003">Cell membrane</keyword>
<accession>A0A1I0GD84</accession>
<dbReference type="Pfam" id="PF11356">
    <property type="entry name" value="T2SSC"/>
    <property type="match status" value="1"/>
</dbReference>
<evidence type="ECO:0000256" key="5">
    <source>
        <dbReference type="ARBA" id="ARBA00022692"/>
    </source>
</evidence>
<keyword evidence="6" id="KW-0653">Protein transport</keyword>
<dbReference type="Proteomes" id="UP000198762">
    <property type="component" value="Unassembled WGS sequence"/>
</dbReference>
<dbReference type="RefSeq" id="WP_091853685.1">
    <property type="nucleotide sequence ID" value="NZ_FOHZ01000017.1"/>
</dbReference>
<dbReference type="STRING" id="430453.SAMN04487962_11728"/>
<keyword evidence="8" id="KW-0472">Membrane</keyword>
<evidence type="ECO:0000256" key="4">
    <source>
        <dbReference type="ARBA" id="ARBA00022519"/>
    </source>
</evidence>
<dbReference type="GO" id="GO:0005886">
    <property type="term" value="C:plasma membrane"/>
    <property type="evidence" value="ECO:0007669"/>
    <property type="project" value="UniProtKB-SubCell"/>
</dbReference>
<keyword evidence="5" id="KW-0812">Transmembrane</keyword>
<evidence type="ECO:0000256" key="1">
    <source>
        <dbReference type="ARBA" id="ARBA00004533"/>
    </source>
</evidence>